<protein>
    <recommendedName>
        <fullName evidence="4">DUF1440 domain-containing protein</fullName>
    </recommendedName>
</protein>
<keyword evidence="1" id="KW-0472">Membrane</keyword>
<dbReference type="RefSeq" id="WP_118889643.1">
    <property type="nucleotide sequence ID" value="NZ_JBHTNL010000016.1"/>
</dbReference>
<feature type="transmembrane region" description="Helical" evidence="1">
    <location>
        <begin position="134"/>
        <end position="157"/>
    </location>
</feature>
<dbReference type="OrthoDB" id="2691442at2"/>
<organism evidence="2 3">
    <name type="scientific">Oceanobacillus profundus</name>
    <dbReference type="NCBI Taxonomy" id="372463"/>
    <lineage>
        <taxon>Bacteria</taxon>
        <taxon>Bacillati</taxon>
        <taxon>Bacillota</taxon>
        <taxon>Bacilli</taxon>
        <taxon>Bacillales</taxon>
        <taxon>Bacillaceae</taxon>
        <taxon>Oceanobacillus</taxon>
    </lineage>
</organism>
<dbReference type="EMBL" id="QWEH01000008">
    <property type="protein sequence ID" value="RHW31696.1"/>
    <property type="molecule type" value="Genomic_DNA"/>
</dbReference>
<proteinExistence type="predicted"/>
<sequence>MNTEKQSHTTNSEEQFSILPKSLFTGLVGGIALGFAWIILYYFNFSEISPKSFILKSWTNANWVDTWFGTLLTIIIIGLLSIVTALIYHGIFKKIYSMWMGVVYGIIVWGFIFVLMPPIFTNVPNITDITFDTILSTASLFILYGTFVGFSISYEYYDMRVQIRKRSEE</sequence>
<evidence type="ECO:0000256" key="1">
    <source>
        <dbReference type="SAM" id="Phobius"/>
    </source>
</evidence>
<dbReference type="InterPro" id="IPR024563">
    <property type="entry name" value="YqhR"/>
</dbReference>
<dbReference type="AlphaFoldDB" id="A0A417YG59"/>
<evidence type="ECO:0000313" key="2">
    <source>
        <dbReference type="EMBL" id="RHW31696.1"/>
    </source>
</evidence>
<feature type="transmembrane region" description="Helical" evidence="1">
    <location>
        <begin position="23"/>
        <end position="43"/>
    </location>
</feature>
<comment type="caution">
    <text evidence="2">The sequence shown here is derived from an EMBL/GenBank/DDBJ whole genome shotgun (WGS) entry which is preliminary data.</text>
</comment>
<reference evidence="2 3" key="1">
    <citation type="journal article" date="2007" name="Int. J. Syst. Evol. Microbiol.">
        <title>Oceanobacillus profundus sp. nov., isolated from a deep-sea sediment core.</title>
        <authorList>
            <person name="Kim Y.G."/>
            <person name="Choi D.H."/>
            <person name="Hyun S."/>
            <person name="Cho B.C."/>
        </authorList>
    </citation>
    <scope>NUCLEOTIDE SEQUENCE [LARGE SCALE GENOMIC DNA]</scope>
    <source>
        <strain evidence="2 3">DSM 18246</strain>
    </source>
</reference>
<gene>
    <name evidence="2" type="ORF">D1B32_13320</name>
</gene>
<accession>A0A417YG59</accession>
<dbReference type="Proteomes" id="UP000285456">
    <property type="component" value="Unassembled WGS sequence"/>
</dbReference>
<evidence type="ECO:0000313" key="3">
    <source>
        <dbReference type="Proteomes" id="UP000285456"/>
    </source>
</evidence>
<feature type="transmembrane region" description="Helical" evidence="1">
    <location>
        <begin position="95"/>
        <end position="114"/>
    </location>
</feature>
<dbReference type="Pfam" id="PF11085">
    <property type="entry name" value="YqhR"/>
    <property type="match status" value="1"/>
</dbReference>
<keyword evidence="1" id="KW-0812">Transmembrane</keyword>
<name>A0A417YG59_9BACI</name>
<evidence type="ECO:0008006" key="4">
    <source>
        <dbReference type="Google" id="ProtNLM"/>
    </source>
</evidence>
<keyword evidence="3" id="KW-1185">Reference proteome</keyword>
<feature type="transmembrane region" description="Helical" evidence="1">
    <location>
        <begin position="67"/>
        <end position="88"/>
    </location>
</feature>
<keyword evidence="1" id="KW-1133">Transmembrane helix</keyword>